<name>B6GWY9_PENRW</name>
<reference evidence="2 3" key="1">
    <citation type="journal article" date="2008" name="Nat. Biotechnol.">
        <title>Genome sequencing and analysis of the filamentous fungus Penicillium chrysogenum.</title>
        <authorList>
            <person name="van den Berg M.A."/>
            <person name="Albang R."/>
            <person name="Albermann K."/>
            <person name="Badger J.H."/>
            <person name="Daran J.-M."/>
            <person name="Driessen A.J.M."/>
            <person name="Garcia-Estrada C."/>
            <person name="Fedorova N.D."/>
            <person name="Harris D.M."/>
            <person name="Heijne W.H.M."/>
            <person name="Joardar V.S."/>
            <person name="Kiel J.A.K.W."/>
            <person name="Kovalchuk A."/>
            <person name="Martin J.F."/>
            <person name="Nierman W.C."/>
            <person name="Nijland J.G."/>
            <person name="Pronk J.T."/>
            <person name="Roubos J.A."/>
            <person name="van der Klei I.J."/>
            <person name="van Peij N.N.M.E."/>
            <person name="Veenhuis M."/>
            <person name="von Doehren H."/>
            <person name="Wagner C."/>
            <person name="Wortman J.R."/>
            <person name="Bovenberg R.A.L."/>
        </authorList>
    </citation>
    <scope>NUCLEOTIDE SEQUENCE [LARGE SCALE GENOMIC DNA]</scope>
    <source>
        <strain evidence="3">ATCC 28089 / DSM 1075 / NRRL 1951 / Wisconsin 54-1255</strain>
    </source>
</reference>
<protein>
    <submittedName>
        <fullName evidence="2">Uncharacterized protein</fullName>
    </submittedName>
</protein>
<evidence type="ECO:0000256" key="1">
    <source>
        <dbReference type="SAM" id="MobiDB-lite"/>
    </source>
</evidence>
<dbReference type="HOGENOM" id="CLU_1704817_0_0_1"/>
<dbReference type="EMBL" id="AM920427">
    <property type="protein sequence ID" value="CAP79638.1"/>
    <property type="molecule type" value="Genomic_DNA"/>
</dbReference>
<dbReference type="Proteomes" id="UP000000724">
    <property type="component" value="Contig Pc00c12"/>
</dbReference>
<accession>B6GWY9</accession>
<organism evidence="2 3">
    <name type="scientific">Penicillium rubens (strain ATCC 28089 / DSM 1075 / NRRL 1951 / Wisconsin 54-1255)</name>
    <name type="common">Penicillium chrysogenum</name>
    <dbReference type="NCBI Taxonomy" id="500485"/>
    <lineage>
        <taxon>Eukaryota</taxon>
        <taxon>Fungi</taxon>
        <taxon>Dikarya</taxon>
        <taxon>Ascomycota</taxon>
        <taxon>Pezizomycotina</taxon>
        <taxon>Eurotiomycetes</taxon>
        <taxon>Eurotiomycetidae</taxon>
        <taxon>Eurotiales</taxon>
        <taxon>Aspergillaceae</taxon>
        <taxon>Penicillium</taxon>
        <taxon>Penicillium chrysogenum species complex</taxon>
    </lineage>
</organism>
<sequence length="154" mass="17087">MNNMHISTYNIGSHDIEGRSSPEYESADYPADPEKGEGGATLTAEHSGPILGGLGRFWYIHLSGSIPCPVLIYYTIISQYASASAVGERTQALIKYGGSMEDGLFGMKGSETKPSNHMIHSTWVAYRQKYHIQRISPQRRSTYKISILDNILNM</sequence>
<dbReference type="VEuPathDB" id="FungiDB:PCH_Pc12g00110"/>
<feature type="compositionally biased region" description="Polar residues" evidence="1">
    <location>
        <begin position="1"/>
        <end position="11"/>
    </location>
</feature>
<evidence type="ECO:0000313" key="2">
    <source>
        <dbReference type="EMBL" id="CAP79638.1"/>
    </source>
</evidence>
<gene>
    <name evidence="2" type="ORF">Pc12g00110</name>
    <name evidence="2" type="ORF">PCH_Pc12g00110</name>
</gene>
<feature type="region of interest" description="Disordered" evidence="1">
    <location>
        <begin position="1"/>
        <end position="44"/>
    </location>
</feature>
<evidence type="ECO:0000313" key="3">
    <source>
        <dbReference type="Proteomes" id="UP000000724"/>
    </source>
</evidence>
<dbReference type="AlphaFoldDB" id="B6GWY9"/>
<keyword evidence="3" id="KW-1185">Reference proteome</keyword>
<proteinExistence type="predicted"/>